<name>A0ABQ7DDJ8_BRACR</name>
<keyword evidence="2" id="KW-1185">Reference proteome</keyword>
<dbReference type="EMBL" id="QGKV02000759">
    <property type="protein sequence ID" value="KAF3569314.1"/>
    <property type="molecule type" value="Genomic_DNA"/>
</dbReference>
<proteinExistence type="predicted"/>
<sequence>MVSQRVRPRCLSRCLWAYSSTSRDAETRWYDPGVRVQFIPALMWGGNSSIGSGEAKLNSNPLDISSALFRGLIGEAFWWSFCLRLLCGDNFRECRGFRVREVVVRIHKGSFSWPRRLSSALVFCFLHLVKIRSGEVVQFLGLKRTGFSGFFGKELWSLSSIACSL</sequence>
<evidence type="ECO:0000313" key="1">
    <source>
        <dbReference type="EMBL" id="KAF3569314.1"/>
    </source>
</evidence>
<reference evidence="1 2" key="1">
    <citation type="journal article" date="2020" name="BMC Genomics">
        <title>Intraspecific diversification of the crop wild relative Brassica cretica Lam. using demographic model selection.</title>
        <authorList>
            <person name="Kioukis A."/>
            <person name="Michalopoulou V.A."/>
            <person name="Briers L."/>
            <person name="Pirintsos S."/>
            <person name="Studholme D.J."/>
            <person name="Pavlidis P."/>
            <person name="Sarris P.F."/>
        </authorList>
    </citation>
    <scope>NUCLEOTIDE SEQUENCE [LARGE SCALE GENOMIC DNA]</scope>
    <source>
        <strain evidence="2">cv. PFS-1207/04</strain>
    </source>
</reference>
<dbReference type="Proteomes" id="UP000266723">
    <property type="component" value="Unassembled WGS sequence"/>
</dbReference>
<accession>A0ABQ7DDJ8</accession>
<evidence type="ECO:0000313" key="2">
    <source>
        <dbReference type="Proteomes" id="UP000266723"/>
    </source>
</evidence>
<gene>
    <name evidence="1" type="ORF">DY000_02012548</name>
</gene>
<organism evidence="1 2">
    <name type="scientific">Brassica cretica</name>
    <name type="common">Mustard</name>
    <dbReference type="NCBI Taxonomy" id="69181"/>
    <lineage>
        <taxon>Eukaryota</taxon>
        <taxon>Viridiplantae</taxon>
        <taxon>Streptophyta</taxon>
        <taxon>Embryophyta</taxon>
        <taxon>Tracheophyta</taxon>
        <taxon>Spermatophyta</taxon>
        <taxon>Magnoliopsida</taxon>
        <taxon>eudicotyledons</taxon>
        <taxon>Gunneridae</taxon>
        <taxon>Pentapetalae</taxon>
        <taxon>rosids</taxon>
        <taxon>malvids</taxon>
        <taxon>Brassicales</taxon>
        <taxon>Brassicaceae</taxon>
        <taxon>Brassiceae</taxon>
        <taxon>Brassica</taxon>
    </lineage>
</organism>
<protein>
    <submittedName>
        <fullName evidence="1">Uncharacterized protein</fullName>
    </submittedName>
</protein>
<comment type="caution">
    <text evidence="1">The sequence shown here is derived from an EMBL/GenBank/DDBJ whole genome shotgun (WGS) entry which is preliminary data.</text>
</comment>